<dbReference type="Pfam" id="PF02896">
    <property type="entry name" value="PEP-utilizers_C"/>
    <property type="match status" value="1"/>
</dbReference>
<comment type="cofactor">
    <cofactor evidence="2 17">
        <name>Mg(2+)</name>
        <dbReference type="ChEBI" id="CHEBI:18420"/>
    </cofactor>
</comment>
<evidence type="ECO:0000259" key="19">
    <source>
        <dbReference type="Pfam" id="PF02896"/>
    </source>
</evidence>
<comment type="caution">
    <text evidence="21">The sequence shown here is derived from an EMBL/GenBank/DDBJ whole genome shotgun (WGS) entry which is preliminary data.</text>
</comment>
<dbReference type="InterPro" id="IPR050499">
    <property type="entry name" value="PEP-utilizing_PTS_enzyme"/>
</dbReference>
<dbReference type="PROSITE" id="PS00370">
    <property type="entry name" value="PEP_ENZYMES_PHOS_SITE"/>
    <property type="match status" value="1"/>
</dbReference>
<evidence type="ECO:0000259" key="20">
    <source>
        <dbReference type="Pfam" id="PF05524"/>
    </source>
</evidence>
<evidence type="ECO:0000256" key="4">
    <source>
        <dbReference type="ARBA" id="ARBA00004496"/>
    </source>
</evidence>
<dbReference type="InterPro" id="IPR036637">
    <property type="entry name" value="Phosphohistidine_dom_sf"/>
</dbReference>
<dbReference type="InterPro" id="IPR015813">
    <property type="entry name" value="Pyrv/PenolPyrv_kinase-like_dom"/>
</dbReference>
<keyword evidence="15 17" id="KW-0460">Magnesium</keyword>
<dbReference type="RefSeq" id="WP_204300982.1">
    <property type="nucleotide sequence ID" value="NZ_BAAAGQ010000047.1"/>
</dbReference>
<dbReference type="PANTHER" id="PTHR46244">
    <property type="entry name" value="PHOSPHOENOLPYRUVATE-PROTEIN PHOSPHOTRANSFERASE"/>
    <property type="match status" value="1"/>
</dbReference>
<evidence type="ECO:0000256" key="15">
    <source>
        <dbReference type="ARBA" id="ARBA00022842"/>
    </source>
</evidence>
<feature type="domain" description="Phosphotransferase system enzyme I N-terminal" evidence="20">
    <location>
        <begin position="7"/>
        <end position="123"/>
    </location>
</feature>
<keyword evidence="12 17" id="KW-0598">Phosphotransferase system</keyword>
<comment type="subcellular location">
    <subcellularLocation>
        <location evidence="4 17">Cytoplasm</location>
    </subcellularLocation>
</comment>
<dbReference type="PIRSF" id="PIRSF000732">
    <property type="entry name" value="PTS_enzyme_I"/>
    <property type="match status" value="1"/>
</dbReference>
<dbReference type="InterPro" id="IPR006318">
    <property type="entry name" value="PTS_EI-like"/>
</dbReference>
<dbReference type="Gene3D" id="3.50.30.10">
    <property type="entry name" value="Phosphohistidine domain"/>
    <property type="match status" value="1"/>
</dbReference>
<evidence type="ECO:0000256" key="10">
    <source>
        <dbReference type="ARBA" id="ARBA00022597"/>
    </source>
</evidence>
<name>A0ABQ3WXS8_9ACTN</name>
<dbReference type="PRINTS" id="PR01736">
    <property type="entry name" value="PHPHTRNFRASE"/>
</dbReference>
<accession>A0ABQ3WXS8</accession>
<feature type="domain" description="PEP-utilising enzyme mobile" evidence="18">
    <location>
        <begin position="153"/>
        <end position="221"/>
    </location>
</feature>
<keyword evidence="14 17" id="KW-0418">Kinase</keyword>
<comment type="catalytic activity">
    <reaction evidence="1 17">
        <text>L-histidyl-[protein] + phosphoenolpyruvate = N(pros)-phospho-L-histidyl-[protein] + pyruvate</text>
        <dbReference type="Rhea" id="RHEA:23880"/>
        <dbReference type="Rhea" id="RHEA-COMP:9745"/>
        <dbReference type="Rhea" id="RHEA-COMP:9746"/>
        <dbReference type="ChEBI" id="CHEBI:15361"/>
        <dbReference type="ChEBI" id="CHEBI:29979"/>
        <dbReference type="ChEBI" id="CHEBI:58702"/>
        <dbReference type="ChEBI" id="CHEBI:64837"/>
        <dbReference type="EC" id="2.7.3.9"/>
    </reaction>
</comment>
<keyword evidence="11 17" id="KW-0808">Transferase</keyword>
<organism evidence="21">
    <name type="scientific">Actinoplanes campanulatus</name>
    <dbReference type="NCBI Taxonomy" id="113559"/>
    <lineage>
        <taxon>Bacteria</taxon>
        <taxon>Bacillati</taxon>
        <taxon>Actinomycetota</taxon>
        <taxon>Actinomycetes</taxon>
        <taxon>Micromonosporales</taxon>
        <taxon>Micromonosporaceae</taxon>
        <taxon>Actinoplanes</taxon>
    </lineage>
</organism>
<proteinExistence type="inferred from homology"/>
<dbReference type="PANTHER" id="PTHR46244:SF3">
    <property type="entry name" value="PHOSPHOENOLPYRUVATE-PROTEIN PHOSPHOTRANSFERASE"/>
    <property type="match status" value="1"/>
</dbReference>
<feature type="domain" description="PEP-utilising enzyme C-terminal" evidence="19">
    <location>
        <begin position="252"/>
        <end position="521"/>
    </location>
</feature>
<evidence type="ECO:0000256" key="14">
    <source>
        <dbReference type="ARBA" id="ARBA00022777"/>
    </source>
</evidence>
<dbReference type="InterPro" id="IPR008279">
    <property type="entry name" value="PEP-util_enz_mobile_dom"/>
</dbReference>
<dbReference type="Pfam" id="PF00391">
    <property type="entry name" value="PEP-utilizers"/>
    <property type="match status" value="1"/>
</dbReference>
<dbReference type="EC" id="2.7.3.9" evidence="6 17"/>
<evidence type="ECO:0000256" key="1">
    <source>
        <dbReference type="ARBA" id="ARBA00000683"/>
    </source>
</evidence>
<dbReference type="EMBL" id="BOMF01000165">
    <property type="protein sequence ID" value="GID51008.1"/>
    <property type="molecule type" value="Genomic_DNA"/>
</dbReference>
<evidence type="ECO:0000256" key="5">
    <source>
        <dbReference type="ARBA" id="ARBA00007837"/>
    </source>
</evidence>
<dbReference type="SUPFAM" id="SSF51621">
    <property type="entry name" value="Phosphoenolpyruvate/pyruvate domain"/>
    <property type="match status" value="1"/>
</dbReference>
<keyword evidence="9 17" id="KW-0963">Cytoplasm</keyword>
<dbReference type="InterPro" id="IPR008731">
    <property type="entry name" value="PTS_EIN"/>
</dbReference>
<dbReference type="InterPro" id="IPR000121">
    <property type="entry name" value="PEP_util_C"/>
</dbReference>
<dbReference type="InterPro" id="IPR023151">
    <property type="entry name" value="PEP_util_CS"/>
</dbReference>
<evidence type="ECO:0000256" key="7">
    <source>
        <dbReference type="ARBA" id="ARBA00016544"/>
    </source>
</evidence>
<dbReference type="SUPFAM" id="SSF47831">
    <property type="entry name" value="Enzyme I of the PEP:sugar phosphotransferase system HPr-binding (sub)domain"/>
    <property type="match status" value="1"/>
</dbReference>
<evidence type="ECO:0000256" key="6">
    <source>
        <dbReference type="ARBA" id="ARBA00012232"/>
    </source>
</evidence>
<evidence type="ECO:0000256" key="8">
    <source>
        <dbReference type="ARBA" id="ARBA00022448"/>
    </source>
</evidence>
<dbReference type="InterPro" id="IPR018274">
    <property type="entry name" value="PEP_util_AS"/>
</dbReference>
<dbReference type="InterPro" id="IPR036618">
    <property type="entry name" value="PtsI_HPr-bd_sf"/>
</dbReference>
<evidence type="ECO:0000256" key="17">
    <source>
        <dbReference type="PIRNR" id="PIRNR000732"/>
    </source>
</evidence>
<dbReference type="NCBIfam" id="TIGR01417">
    <property type="entry name" value="PTS_I_fam"/>
    <property type="match status" value="1"/>
</dbReference>
<evidence type="ECO:0000313" key="21">
    <source>
        <dbReference type="EMBL" id="GID51008.1"/>
    </source>
</evidence>
<reference evidence="21" key="1">
    <citation type="submission" date="2021-01" db="EMBL/GenBank/DDBJ databases">
        <title>Whole genome shotgun sequence of Actinoplanes capillaceus NBRC 16408.</title>
        <authorList>
            <person name="Komaki H."/>
            <person name="Tamura T."/>
        </authorList>
    </citation>
    <scope>NUCLEOTIDE SEQUENCE [LARGE SCALE GENOMIC DNA]</scope>
    <source>
        <strain evidence="21">NBRC 16408</strain>
    </source>
</reference>
<sequence>MSDTVLTGIGVCPGVVAGPLLRIAAAPALPAPTTVTDVEAEAARASAALAEVVAELERRADRAADDTVAEVLRAEALMAGDEELRDGVRELIEAGHDAPHAIDGAFATFREIFAAAGGYLAERAADLDDLRDRAVAVLLGLPMPGVPSPGHRYVLAARDLAPADTADLDPDQVIALVTEIGGPTSHTAILARALGLPAVVACAGVLDVPDGARVLVDGATGRVATGVDDVAVKAAIEASARLTAAASGLTGPGQTSDGYAVKLLANVGSAKDVPAADEAHAEGIGLFRTELLFLDRATEPGHGEQVAAYRDVFRAMAGRRVVIRTLDAGADKPLPFLNQEGEPNPALGVRGLRVARQRPEVLTTQLAAIAEARAETGADVWVMAPMVSTVAEASAFAAAVHEAGLPRAGVMIEVPAAALRAADLLRVVDFLSIGTNDLSQYTFAADRMCGPLADLLDPWQPALLQLIGLCGEAGRAAGRPVGVCGEAAADPLLAPVLVGLGVTSLSMSPRALPAVRAALSTRTAEDCRRLAALAVAAPGPAEAREAAGWVERASVEARWIRIPGR</sequence>
<dbReference type="InterPro" id="IPR040442">
    <property type="entry name" value="Pyrv_kinase-like_dom_sf"/>
</dbReference>
<evidence type="ECO:0000256" key="3">
    <source>
        <dbReference type="ARBA" id="ARBA00002728"/>
    </source>
</evidence>
<dbReference type="PROSITE" id="PS00742">
    <property type="entry name" value="PEP_ENZYMES_2"/>
    <property type="match status" value="1"/>
</dbReference>
<comment type="function">
    <text evidence="3 17">General (non sugar-specific) component of the phosphoenolpyruvate-dependent sugar phosphotransferase system (sugar PTS). This major carbohydrate active-transport system catalyzes the phosphorylation of incoming sugar substrates concomitantly with their translocation across the cell membrane. Enzyme I transfers the phosphoryl group from phosphoenolpyruvate (PEP) to the phosphoryl carrier protein (HPr).</text>
</comment>
<evidence type="ECO:0000256" key="9">
    <source>
        <dbReference type="ARBA" id="ARBA00022490"/>
    </source>
</evidence>
<dbReference type="Pfam" id="PF05524">
    <property type="entry name" value="PEP-utilisers_N"/>
    <property type="match status" value="1"/>
</dbReference>
<dbReference type="Gene3D" id="1.10.274.10">
    <property type="entry name" value="PtsI, HPr-binding domain"/>
    <property type="match status" value="1"/>
</dbReference>
<dbReference type="InterPro" id="IPR024692">
    <property type="entry name" value="PTS_EI"/>
</dbReference>
<evidence type="ECO:0000256" key="13">
    <source>
        <dbReference type="ARBA" id="ARBA00022723"/>
    </source>
</evidence>
<keyword evidence="10 17" id="KW-0762">Sugar transport</keyword>
<evidence type="ECO:0000256" key="11">
    <source>
        <dbReference type="ARBA" id="ARBA00022679"/>
    </source>
</evidence>
<comment type="similarity">
    <text evidence="5 17">Belongs to the PEP-utilizing enzyme family.</text>
</comment>
<evidence type="ECO:0000256" key="12">
    <source>
        <dbReference type="ARBA" id="ARBA00022683"/>
    </source>
</evidence>
<dbReference type="SUPFAM" id="SSF52009">
    <property type="entry name" value="Phosphohistidine domain"/>
    <property type="match status" value="1"/>
</dbReference>
<evidence type="ECO:0000256" key="2">
    <source>
        <dbReference type="ARBA" id="ARBA00001946"/>
    </source>
</evidence>
<evidence type="ECO:0000256" key="16">
    <source>
        <dbReference type="ARBA" id="ARBA00033235"/>
    </source>
</evidence>
<keyword evidence="13 17" id="KW-0479">Metal-binding</keyword>
<keyword evidence="8 17" id="KW-0813">Transport</keyword>
<gene>
    <name evidence="21" type="primary">ptsI</name>
    <name evidence="21" type="ORF">Aca07nite_82830</name>
</gene>
<dbReference type="Gene3D" id="3.20.20.60">
    <property type="entry name" value="Phosphoenolpyruvate-binding domains"/>
    <property type="match status" value="1"/>
</dbReference>
<evidence type="ECO:0000259" key="18">
    <source>
        <dbReference type="Pfam" id="PF00391"/>
    </source>
</evidence>
<protein>
    <recommendedName>
        <fullName evidence="7 17">Phosphoenolpyruvate-protein phosphotransferase</fullName>
        <ecNumber evidence="6 17">2.7.3.9</ecNumber>
    </recommendedName>
    <alternativeName>
        <fullName evidence="16 17">Phosphotransferase system, enzyme I</fullName>
    </alternativeName>
</protein>